<dbReference type="Proteomes" id="UP000248857">
    <property type="component" value="Unassembled WGS sequence"/>
</dbReference>
<dbReference type="GO" id="GO:0008146">
    <property type="term" value="F:sulfotransferase activity"/>
    <property type="evidence" value="ECO:0007669"/>
    <property type="project" value="InterPro"/>
</dbReference>
<reference evidence="2 3" key="1">
    <citation type="journal article" date="2018" name="Sci. Rep.">
        <title>A novel species of the marine cyanobacterium Acaryochloris with a unique pigment content and lifestyle.</title>
        <authorList>
            <person name="Partensky F."/>
            <person name="Six C."/>
            <person name="Ratin M."/>
            <person name="Garczarek L."/>
            <person name="Vaulot D."/>
            <person name="Probert I."/>
            <person name="Calteau A."/>
            <person name="Gourvil P."/>
            <person name="Marie D."/>
            <person name="Grebert T."/>
            <person name="Bouchier C."/>
            <person name="Le Panse S."/>
            <person name="Gachenot M."/>
            <person name="Rodriguez F."/>
            <person name="Garrido J.L."/>
        </authorList>
    </citation>
    <scope>NUCLEOTIDE SEQUENCE [LARGE SCALE GENOMIC DNA]</scope>
    <source>
        <strain evidence="2 3">RCC1774</strain>
    </source>
</reference>
<dbReference type="InterPro" id="IPR027417">
    <property type="entry name" value="P-loop_NTPase"/>
</dbReference>
<proteinExistence type="predicted"/>
<evidence type="ECO:0000256" key="1">
    <source>
        <dbReference type="ARBA" id="ARBA00022679"/>
    </source>
</evidence>
<organism evidence="2 3">
    <name type="scientific">Acaryochloris thomasi RCC1774</name>
    <dbReference type="NCBI Taxonomy" id="1764569"/>
    <lineage>
        <taxon>Bacteria</taxon>
        <taxon>Bacillati</taxon>
        <taxon>Cyanobacteriota</taxon>
        <taxon>Cyanophyceae</taxon>
        <taxon>Acaryochloridales</taxon>
        <taxon>Acaryochloridaceae</taxon>
        <taxon>Acaryochloris</taxon>
        <taxon>Acaryochloris thomasi</taxon>
    </lineage>
</organism>
<gene>
    <name evidence="2" type="ORF">C1752_02325</name>
</gene>
<dbReference type="SUPFAM" id="SSF52540">
    <property type="entry name" value="P-loop containing nucleoside triphosphate hydrolases"/>
    <property type="match status" value="1"/>
</dbReference>
<dbReference type="OrthoDB" id="9797480at2"/>
<dbReference type="Pfam" id="PF13469">
    <property type="entry name" value="Sulfotransfer_3"/>
    <property type="match status" value="1"/>
</dbReference>
<dbReference type="RefSeq" id="WP_110986283.1">
    <property type="nucleotide sequence ID" value="NZ_CAWNWM010000006.1"/>
</dbReference>
<name>A0A2W1JQX2_9CYAN</name>
<evidence type="ECO:0000313" key="2">
    <source>
        <dbReference type="EMBL" id="PZD73252.1"/>
    </source>
</evidence>
<dbReference type="EMBL" id="PQWO01000006">
    <property type="protein sequence ID" value="PZD73252.1"/>
    <property type="molecule type" value="Genomic_DNA"/>
</dbReference>
<evidence type="ECO:0000313" key="3">
    <source>
        <dbReference type="Proteomes" id="UP000248857"/>
    </source>
</evidence>
<comment type="caution">
    <text evidence="2">The sequence shown here is derived from an EMBL/GenBank/DDBJ whole genome shotgun (WGS) entry which is preliminary data.</text>
</comment>
<dbReference type="AlphaFoldDB" id="A0A2W1JQX2"/>
<keyword evidence="1" id="KW-0808">Transferase</keyword>
<protein>
    <recommendedName>
        <fullName evidence="4">Sulfotransferase</fullName>
    </recommendedName>
</protein>
<dbReference type="PANTHER" id="PTHR10605">
    <property type="entry name" value="HEPARAN SULFATE SULFOTRANSFERASE"/>
    <property type="match status" value="1"/>
</dbReference>
<accession>A0A2W1JQX2</accession>
<evidence type="ECO:0008006" key="4">
    <source>
        <dbReference type="Google" id="ProtNLM"/>
    </source>
</evidence>
<dbReference type="Gene3D" id="3.40.50.300">
    <property type="entry name" value="P-loop containing nucleotide triphosphate hydrolases"/>
    <property type="match status" value="1"/>
</dbReference>
<sequence>MDRLPNFLIIGAAKGGTTSLYYYLDQHPQIYMSPLKEPRFFALEDEELNFQNPDQSINHTSVTTLSEYHKLFDGVTHETAIGEASPLYLYSAKAVDRIAHYVPDTKLIAVLRNPVDRAYSCYKHLIAQESLSFAEALQAEDKRIHQNWAHLWHYRQGGYYYAQLKPYFERFDRSQLKIYLFDDLIASPLDVIRDLFSFLEVDDTFTPELTHKNVSNNPKVKILQNILSERNSLRSFAKQVVPEQLRVSVANKVRSWNSKKFSAMPADIKEQLTKDYREDILSLQNLIERDLSRWLD</sequence>
<dbReference type="InterPro" id="IPR037359">
    <property type="entry name" value="NST/OST"/>
</dbReference>
<keyword evidence="3" id="KW-1185">Reference proteome</keyword>
<dbReference type="PANTHER" id="PTHR10605:SF56">
    <property type="entry name" value="BIFUNCTIONAL HEPARAN SULFATE N-DEACETYLASE_N-SULFOTRANSFERASE"/>
    <property type="match status" value="1"/>
</dbReference>